<evidence type="ECO:0000313" key="4">
    <source>
        <dbReference type="EMBL" id="GAA3576875.1"/>
    </source>
</evidence>
<protein>
    <recommendedName>
        <fullName evidence="3">Putative auto-transporter adhesin head GIN domain-containing protein</fullName>
    </recommendedName>
</protein>
<dbReference type="RefSeq" id="WP_345006845.1">
    <property type="nucleotide sequence ID" value="NZ_BAABCY010000076.1"/>
</dbReference>
<evidence type="ECO:0000259" key="3">
    <source>
        <dbReference type="Pfam" id="PF10988"/>
    </source>
</evidence>
<reference evidence="5" key="1">
    <citation type="journal article" date="2019" name="Int. J. Syst. Evol. Microbiol.">
        <title>The Global Catalogue of Microorganisms (GCM) 10K type strain sequencing project: providing services to taxonomists for standard genome sequencing and annotation.</title>
        <authorList>
            <consortium name="The Broad Institute Genomics Platform"/>
            <consortium name="The Broad Institute Genome Sequencing Center for Infectious Disease"/>
            <person name="Wu L."/>
            <person name="Ma J."/>
        </authorList>
    </citation>
    <scope>NUCLEOTIDE SEQUENCE [LARGE SCALE GENOMIC DNA]</scope>
    <source>
        <strain evidence="5">JCM 17111</strain>
    </source>
</reference>
<keyword evidence="2" id="KW-0732">Signal</keyword>
<evidence type="ECO:0000256" key="2">
    <source>
        <dbReference type="SAM" id="SignalP"/>
    </source>
</evidence>
<proteinExistence type="predicted"/>
<dbReference type="EMBL" id="BAABCY010000076">
    <property type="protein sequence ID" value="GAA3576875.1"/>
    <property type="molecule type" value="Genomic_DNA"/>
</dbReference>
<dbReference type="Gene3D" id="2.160.20.120">
    <property type="match status" value="1"/>
</dbReference>
<name>A0ABP6Y6L2_9FLAO</name>
<feature type="domain" description="Putative auto-transporter adhesin head GIN" evidence="3">
    <location>
        <begin position="46"/>
        <end position="226"/>
    </location>
</feature>
<evidence type="ECO:0000313" key="5">
    <source>
        <dbReference type="Proteomes" id="UP001500954"/>
    </source>
</evidence>
<organism evidence="4 5">
    <name type="scientific">Snuella lapsa</name>
    <dbReference type="NCBI Taxonomy" id="870481"/>
    <lineage>
        <taxon>Bacteria</taxon>
        <taxon>Pseudomonadati</taxon>
        <taxon>Bacteroidota</taxon>
        <taxon>Flavobacteriia</taxon>
        <taxon>Flavobacteriales</taxon>
        <taxon>Flavobacteriaceae</taxon>
        <taxon>Snuella</taxon>
    </lineage>
</organism>
<dbReference type="PROSITE" id="PS51257">
    <property type="entry name" value="PROKAR_LIPOPROTEIN"/>
    <property type="match status" value="1"/>
</dbReference>
<accession>A0ABP6Y6L2</accession>
<dbReference type="InterPro" id="IPR021255">
    <property type="entry name" value="DUF2807"/>
</dbReference>
<sequence>MTTLVKIIVSTLLSMSLFSCNFDLNFNSGVSGNGNVSTEKRTLDKDFTAIKASEGLQVYLTQDDNVGITVEADENLHDLIITEVVDGALHIHCKQNIGSATSKKVKVNFTNVSSISSTSGSSVFATNIVKSEELTIKTSSGSNMKIEVNTSHLNCKSTSGSSLKISGKTNKLIAEANSGSTVKGKNLIAISCQVKASSGADVSVNTSKELVAKATSGGSIKYYGNPEKVDKNNSVSGDIKKY</sequence>
<feature type="signal peptide" evidence="2">
    <location>
        <begin position="1"/>
        <end position="21"/>
    </location>
</feature>
<dbReference type="Pfam" id="PF10988">
    <property type="entry name" value="DUF2807"/>
    <property type="match status" value="1"/>
</dbReference>
<dbReference type="Proteomes" id="UP001500954">
    <property type="component" value="Unassembled WGS sequence"/>
</dbReference>
<comment type="caution">
    <text evidence="4">The sequence shown here is derived from an EMBL/GenBank/DDBJ whole genome shotgun (WGS) entry which is preliminary data.</text>
</comment>
<evidence type="ECO:0000256" key="1">
    <source>
        <dbReference type="SAM" id="MobiDB-lite"/>
    </source>
</evidence>
<feature type="region of interest" description="Disordered" evidence="1">
    <location>
        <begin position="222"/>
        <end position="242"/>
    </location>
</feature>
<feature type="chain" id="PRO_5045474662" description="Putative auto-transporter adhesin head GIN domain-containing protein" evidence="2">
    <location>
        <begin position="22"/>
        <end position="242"/>
    </location>
</feature>
<keyword evidence="5" id="KW-1185">Reference proteome</keyword>
<gene>
    <name evidence="4" type="ORF">GCM10022395_27140</name>
</gene>